<reference evidence="1 2" key="1">
    <citation type="submission" date="2014-11" db="EMBL/GenBank/DDBJ databases">
        <title>Genetic blueprint of the zoonotic pathogen Toxocara canis.</title>
        <authorList>
            <person name="Zhu X.-Q."/>
            <person name="Korhonen P.K."/>
            <person name="Cai H."/>
            <person name="Young N.D."/>
            <person name="Nejsum P."/>
            <person name="von Samson-Himmelstjerna G."/>
            <person name="Boag P.R."/>
            <person name="Tan P."/>
            <person name="Li Q."/>
            <person name="Min J."/>
            <person name="Yang Y."/>
            <person name="Wang X."/>
            <person name="Fang X."/>
            <person name="Hall R.S."/>
            <person name="Hofmann A."/>
            <person name="Sternberg P.W."/>
            <person name="Jex A.R."/>
            <person name="Gasser R.B."/>
        </authorList>
    </citation>
    <scope>NUCLEOTIDE SEQUENCE [LARGE SCALE GENOMIC DNA]</scope>
    <source>
        <strain evidence="1">PN_DK_2014</strain>
    </source>
</reference>
<dbReference type="Proteomes" id="UP000031036">
    <property type="component" value="Unassembled WGS sequence"/>
</dbReference>
<proteinExistence type="predicted"/>
<gene>
    <name evidence="1" type="ORF">Tcan_04336</name>
</gene>
<evidence type="ECO:0000313" key="1">
    <source>
        <dbReference type="EMBL" id="KHN83182.1"/>
    </source>
</evidence>
<keyword evidence="2" id="KW-1185">Reference proteome</keyword>
<dbReference type="AlphaFoldDB" id="A0A0B2VP03"/>
<accession>A0A0B2VP03</accession>
<comment type="caution">
    <text evidence="1">The sequence shown here is derived from an EMBL/GenBank/DDBJ whole genome shotgun (WGS) entry which is preliminary data.</text>
</comment>
<organism evidence="1 2">
    <name type="scientific">Toxocara canis</name>
    <name type="common">Canine roundworm</name>
    <dbReference type="NCBI Taxonomy" id="6265"/>
    <lineage>
        <taxon>Eukaryota</taxon>
        <taxon>Metazoa</taxon>
        <taxon>Ecdysozoa</taxon>
        <taxon>Nematoda</taxon>
        <taxon>Chromadorea</taxon>
        <taxon>Rhabditida</taxon>
        <taxon>Spirurina</taxon>
        <taxon>Ascaridomorpha</taxon>
        <taxon>Ascaridoidea</taxon>
        <taxon>Toxocaridae</taxon>
        <taxon>Toxocara</taxon>
    </lineage>
</organism>
<dbReference type="EMBL" id="JPKZ01001211">
    <property type="protein sequence ID" value="KHN83182.1"/>
    <property type="molecule type" value="Genomic_DNA"/>
</dbReference>
<name>A0A0B2VP03_TOXCA</name>
<protein>
    <submittedName>
        <fullName evidence="1">Uncharacterized protein</fullName>
    </submittedName>
</protein>
<evidence type="ECO:0000313" key="2">
    <source>
        <dbReference type="Proteomes" id="UP000031036"/>
    </source>
</evidence>
<sequence length="117" mass="13718">MKRLANSKAVQAKLVYSLADEACRKFSKLVKCGELLILKQYKRSESKILQMKRDVFKAVRAKQAGYFQSYVNDASRKFSELYKRSELKLLRRYKQCKQKSCVRTSKEVYIAMSEKDS</sequence>